<dbReference type="Proteomes" id="UP000309016">
    <property type="component" value="Chromosome"/>
</dbReference>
<accession>A0A5B7X066</accession>
<reference evidence="2 3" key="1">
    <citation type="submission" date="2019-06" db="EMBL/GenBank/DDBJ databases">
        <title>Complete genome sequence of Antarcticibacterium flavum KCTC 52984T from an Antarctic marine sediment.</title>
        <authorList>
            <person name="Lee Y.M."/>
            <person name="Shin S.C."/>
        </authorList>
    </citation>
    <scope>NUCLEOTIDE SEQUENCE [LARGE SCALE GENOMIC DNA]</scope>
    <source>
        <strain evidence="2 3">KCTC 52984</strain>
    </source>
</reference>
<feature type="transmembrane region" description="Helical" evidence="1">
    <location>
        <begin position="54"/>
        <end position="77"/>
    </location>
</feature>
<evidence type="ECO:0000256" key="1">
    <source>
        <dbReference type="SAM" id="Phobius"/>
    </source>
</evidence>
<gene>
    <name evidence="2" type="ORF">FHG64_05430</name>
</gene>
<dbReference type="AlphaFoldDB" id="A0A5B7X066"/>
<keyword evidence="3" id="KW-1185">Reference proteome</keyword>
<evidence type="ECO:0000313" key="2">
    <source>
        <dbReference type="EMBL" id="QCY68886.1"/>
    </source>
</evidence>
<feature type="transmembrane region" description="Helical" evidence="1">
    <location>
        <begin position="12"/>
        <end position="34"/>
    </location>
</feature>
<keyword evidence="1" id="KW-0812">Transmembrane</keyword>
<name>A0A5B7X066_9FLAO</name>
<keyword evidence="1" id="KW-0472">Membrane</keyword>
<dbReference type="RefSeq" id="WP_139065471.1">
    <property type="nucleotide sequence ID" value="NZ_CP040812.1"/>
</dbReference>
<dbReference type="EMBL" id="CP040812">
    <property type="protein sequence ID" value="QCY68886.1"/>
    <property type="molecule type" value="Genomic_DNA"/>
</dbReference>
<dbReference type="OrthoDB" id="1450420at2"/>
<dbReference type="KEGG" id="afla:FHG64_05430"/>
<proteinExistence type="predicted"/>
<protein>
    <submittedName>
        <fullName evidence="2">Uncharacterized protein</fullName>
    </submittedName>
</protein>
<keyword evidence="1" id="KW-1133">Transmembrane helix</keyword>
<evidence type="ECO:0000313" key="3">
    <source>
        <dbReference type="Proteomes" id="UP000309016"/>
    </source>
</evidence>
<organism evidence="2 3">
    <name type="scientific">Antarcticibacterium flavum</name>
    <dbReference type="NCBI Taxonomy" id="2058175"/>
    <lineage>
        <taxon>Bacteria</taxon>
        <taxon>Pseudomonadati</taxon>
        <taxon>Bacteroidota</taxon>
        <taxon>Flavobacteriia</taxon>
        <taxon>Flavobacteriales</taxon>
        <taxon>Flavobacteriaceae</taxon>
        <taxon>Antarcticibacterium</taxon>
    </lineage>
</organism>
<sequence>MAFNKIIRDGRFWKMVALQGLAFAILYQVIMMILEYGGFDFTSYYEDKLANGGWVSFLFGLLIGAFIYGFIISYGQFRARIKKENREN</sequence>